<keyword evidence="5" id="KW-1185">Reference proteome</keyword>
<comment type="caution">
    <text evidence="4">The sequence shown here is derived from an EMBL/GenBank/DDBJ whole genome shotgun (WGS) entry which is preliminary data.</text>
</comment>
<dbReference type="AlphaFoldDB" id="A0A8H3F291"/>
<proteinExistence type="inferred from homology"/>
<feature type="domain" description="NAD-dependent epimerase/dehydratase" evidence="3">
    <location>
        <begin position="5"/>
        <end position="258"/>
    </location>
</feature>
<dbReference type="Proteomes" id="UP000664203">
    <property type="component" value="Unassembled WGS sequence"/>
</dbReference>
<dbReference type="InterPro" id="IPR001509">
    <property type="entry name" value="Epimerase_deHydtase"/>
</dbReference>
<dbReference type="Gene3D" id="3.40.50.720">
    <property type="entry name" value="NAD(P)-binding Rossmann-like Domain"/>
    <property type="match status" value="1"/>
</dbReference>
<dbReference type="PANTHER" id="PTHR10366">
    <property type="entry name" value="NAD DEPENDENT EPIMERASE/DEHYDRATASE"/>
    <property type="match status" value="1"/>
</dbReference>
<dbReference type="InterPro" id="IPR050425">
    <property type="entry name" value="NAD(P)_dehydrat-like"/>
</dbReference>
<dbReference type="PANTHER" id="PTHR10366:SF564">
    <property type="entry name" value="STEROL-4-ALPHA-CARBOXYLATE 3-DEHYDROGENASE, DECARBOXYLATING"/>
    <property type="match status" value="1"/>
</dbReference>
<evidence type="ECO:0000313" key="4">
    <source>
        <dbReference type="EMBL" id="CAF9914413.1"/>
    </source>
</evidence>
<comment type="similarity">
    <text evidence="2">Belongs to the NAD(P)-dependent epimerase/dehydratase family. Dihydroflavonol-4-reductase subfamily.</text>
</comment>
<dbReference type="GO" id="GO:0016616">
    <property type="term" value="F:oxidoreductase activity, acting on the CH-OH group of donors, NAD or NADP as acceptor"/>
    <property type="evidence" value="ECO:0007669"/>
    <property type="project" value="TreeGrafter"/>
</dbReference>
<evidence type="ECO:0000259" key="3">
    <source>
        <dbReference type="Pfam" id="PF01370"/>
    </source>
</evidence>
<evidence type="ECO:0000313" key="5">
    <source>
        <dbReference type="Proteomes" id="UP000664203"/>
    </source>
</evidence>
<accession>A0A8H3F291</accession>
<dbReference type="InterPro" id="IPR036291">
    <property type="entry name" value="NAD(P)-bd_dom_sf"/>
</dbReference>
<sequence>MIQNVLLTGANGFLASHILSQLFTSQTSSIQHVRAVVRTSASADQILHDFPSNSRLSIVMVPDYAASGAFDSAVVSPDHPFDVVIHTPSGFGDLASSAHEHPMVKGALELLGAVKRFAPTVQRVVITSSNAAVIDYDPKVATTGKVFDEEDWNPVSWEEALPAGVSGQYKASKKFMEIAAMDFISKHQPFFGLVVLCPAAVFGPLKHVAGRGLNDLNLSNGMFWKMFCSARIEAKLPKQTVWSYVDVRDLATAHILATTCPIPDAFGHCLRLIIFARPFTYKAFCDILRANVPALAERTPQLPESDVVDEGAYGLSNARAIEVFGDDLVFRLMEETVVELAEQLLGIERAEKGSGK</sequence>
<protein>
    <submittedName>
        <fullName evidence="4">Methylglyoxal reductase (NADPH-dependent) gre2</fullName>
    </submittedName>
</protein>
<name>A0A8H3F291_9LECA</name>
<reference evidence="4" key="1">
    <citation type="submission" date="2021-03" db="EMBL/GenBank/DDBJ databases">
        <authorList>
            <person name="Tagirdzhanova G."/>
        </authorList>
    </citation>
    <scope>NUCLEOTIDE SEQUENCE</scope>
</reference>
<dbReference type="EMBL" id="CAJPDR010000073">
    <property type="protein sequence ID" value="CAF9914413.1"/>
    <property type="molecule type" value="Genomic_DNA"/>
</dbReference>
<dbReference type="SUPFAM" id="SSF51735">
    <property type="entry name" value="NAD(P)-binding Rossmann-fold domains"/>
    <property type="match status" value="1"/>
</dbReference>
<dbReference type="OrthoDB" id="2735536at2759"/>
<dbReference type="Pfam" id="PF01370">
    <property type="entry name" value="Epimerase"/>
    <property type="match status" value="1"/>
</dbReference>
<evidence type="ECO:0000256" key="1">
    <source>
        <dbReference type="ARBA" id="ARBA00023002"/>
    </source>
</evidence>
<keyword evidence="1" id="KW-0560">Oxidoreductase</keyword>
<evidence type="ECO:0000256" key="2">
    <source>
        <dbReference type="ARBA" id="ARBA00023445"/>
    </source>
</evidence>
<gene>
    <name evidence="4" type="primary">GRE2_3</name>
    <name evidence="4" type="ORF">ALECFALPRED_009587</name>
</gene>
<organism evidence="4 5">
    <name type="scientific">Alectoria fallacina</name>
    <dbReference type="NCBI Taxonomy" id="1903189"/>
    <lineage>
        <taxon>Eukaryota</taxon>
        <taxon>Fungi</taxon>
        <taxon>Dikarya</taxon>
        <taxon>Ascomycota</taxon>
        <taxon>Pezizomycotina</taxon>
        <taxon>Lecanoromycetes</taxon>
        <taxon>OSLEUM clade</taxon>
        <taxon>Lecanoromycetidae</taxon>
        <taxon>Lecanorales</taxon>
        <taxon>Lecanorineae</taxon>
        <taxon>Parmeliaceae</taxon>
        <taxon>Alectoria</taxon>
    </lineage>
</organism>